<dbReference type="GO" id="GO:0006355">
    <property type="term" value="P:regulation of DNA-templated transcription"/>
    <property type="evidence" value="ECO:0007669"/>
    <property type="project" value="InterPro"/>
</dbReference>
<dbReference type="InterPro" id="IPR019734">
    <property type="entry name" value="TPR_rpt"/>
</dbReference>
<dbReference type="SUPFAM" id="SSF52964">
    <property type="entry name" value="TolB, N-terminal domain"/>
    <property type="match status" value="1"/>
</dbReference>
<keyword evidence="2" id="KW-1185">Reference proteome</keyword>
<dbReference type="Gene3D" id="1.10.10.10">
    <property type="entry name" value="Winged helix-like DNA-binding domain superfamily/Winged helix DNA-binding domain"/>
    <property type="match status" value="1"/>
</dbReference>
<dbReference type="EMBL" id="QDDR01000002">
    <property type="protein sequence ID" value="PVE48500.1"/>
    <property type="molecule type" value="Genomic_DNA"/>
</dbReference>
<sequence length="546" mass="59514">MGAMPDPILLSLRLNGPFSARGPDGHEIAGLSRRAQALLAILACQPDGRIERGLMADLLWSDRGEDQARASLRQELSVLRKALPADLLGANRQSLWLAPGRFTLLAATGSFLEGFDLPSEGFEDWLRERRNRAEAPPASPLPAAPLSAAPHAQPSLAVLPFEELGGGGDMFADGVVEEITGALSRVHDFHVIARQSAFALPHPLPVPEAAQRLGADYVVEGSVRRAGERVRIAVQLVNGPDGRTLWSERFDDRLGDLFDLQDRIAALVAGQIAPRLRHAEIDRIASIPPGDRNAYGRVLSALPHFWAHTRRDNTRALAILDQALAADPAYGPALAYKAWALAQQATYVWSDDPERDRAAALDLTRRAAARVGDHAPSLVALGAAVSLVSTEIRLADSYIDRALAIDPNNAWGWLRRGWSRNYAGRTEEARRCFDRAEALSPLDPFLFNIAFGRASSYLREDRFDLALVQLERGVALSPGSEWAHRTLAVVLYHLGRLDEARAAVARLKQAYPGLTVERLRHSVGPTITGMHRGYFEALIASGLPEG</sequence>
<dbReference type="InterPro" id="IPR051677">
    <property type="entry name" value="AfsR-DnrI-RedD_regulator"/>
</dbReference>
<dbReference type="Gene3D" id="1.25.40.10">
    <property type="entry name" value="Tetratricopeptide repeat domain"/>
    <property type="match status" value="1"/>
</dbReference>
<organism evidence="1 2">
    <name type="scientific">Pararhodobacter aggregans</name>
    <dbReference type="NCBI Taxonomy" id="404875"/>
    <lineage>
        <taxon>Bacteria</taxon>
        <taxon>Pseudomonadati</taxon>
        <taxon>Pseudomonadota</taxon>
        <taxon>Alphaproteobacteria</taxon>
        <taxon>Rhodobacterales</taxon>
        <taxon>Paracoccaceae</taxon>
        <taxon>Pararhodobacter</taxon>
    </lineage>
</organism>
<dbReference type="AlphaFoldDB" id="A0A2T7UUQ5"/>
<dbReference type="InterPro" id="IPR036388">
    <property type="entry name" value="WH-like_DNA-bd_sf"/>
</dbReference>
<evidence type="ECO:0000313" key="1">
    <source>
        <dbReference type="EMBL" id="PVE48500.1"/>
    </source>
</evidence>
<name>A0A2T7UUQ5_9RHOB</name>
<evidence type="ECO:0000313" key="2">
    <source>
        <dbReference type="Proteomes" id="UP000244810"/>
    </source>
</evidence>
<dbReference type="GO" id="GO:0003677">
    <property type="term" value="F:DNA binding"/>
    <property type="evidence" value="ECO:0007669"/>
    <property type="project" value="InterPro"/>
</dbReference>
<accession>A0A2T7UUQ5</accession>
<proteinExistence type="predicted"/>
<dbReference type="PANTHER" id="PTHR35807">
    <property type="entry name" value="TRANSCRIPTIONAL REGULATOR REDD-RELATED"/>
    <property type="match status" value="1"/>
</dbReference>
<dbReference type="InterPro" id="IPR011990">
    <property type="entry name" value="TPR-like_helical_dom_sf"/>
</dbReference>
<dbReference type="SUPFAM" id="SSF48452">
    <property type="entry name" value="TPR-like"/>
    <property type="match status" value="2"/>
</dbReference>
<gene>
    <name evidence="1" type="ORF">DDE23_05440</name>
</gene>
<reference evidence="1 2" key="1">
    <citation type="journal article" date="2011" name="Syst. Appl. Microbiol.">
        <title>Defluviimonas denitrificans gen. nov., sp. nov., and Pararhodobacter aggregans gen. nov., sp. nov., non-phototrophic Rhodobacteraceae from the biofilter of a marine aquaculture.</title>
        <authorList>
            <person name="Foesel B.U."/>
            <person name="Drake H.L."/>
            <person name="Schramm A."/>
        </authorList>
    </citation>
    <scope>NUCLEOTIDE SEQUENCE [LARGE SCALE GENOMIC DNA]</scope>
    <source>
        <strain evidence="1 2">D1-19</strain>
    </source>
</reference>
<protein>
    <submittedName>
        <fullName evidence="1">Uncharacterized protein</fullName>
    </submittedName>
</protein>
<dbReference type="InterPro" id="IPR016032">
    <property type="entry name" value="Sig_transdc_resp-reg_C-effctor"/>
</dbReference>
<dbReference type="SUPFAM" id="SSF46894">
    <property type="entry name" value="C-terminal effector domain of the bipartite response regulators"/>
    <property type="match status" value="1"/>
</dbReference>
<comment type="caution">
    <text evidence="1">The sequence shown here is derived from an EMBL/GenBank/DDBJ whole genome shotgun (WGS) entry which is preliminary data.</text>
</comment>
<dbReference type="Pfam" id="PF14559">
    <property type="entry name" value="TPR_19"/>
    <property type="match status" value="1"/>
</dbReference>
<dbReference type="SMART" id="SM00028">
    <property type="entry name" value="TPR"/>
    <property type="match status" value="3"/>
</dbReference>
<dbReference type="Proteomes" id="UP000244810">
    <property type="component" value="Unassembled WGS sequence"/>
</dbReference>
<dbReference type="Gene3D" id="3.40.50.10070">
    <property type="entry name" value="TolB, N-terminal domain"/>
    <property type="match status" value="1"/>
</dbReference>